<dbReference type="Pfam" id="PF00104">
    <property type="entry name" value="Hormone_recep"/>
    <property type="match status" value="1"/>
</dbReference>
<dbReference type="SMART" id="SM00399">
    <property type="entry name" value="ZnF_C4"/>
    <property type="match status" value="1"/>
</dbReference>
<dbReference type="InterPro" id="IPR049636">
    <property type="entry name" value="HNF4-like_DBD"/>
</dbReference>
<evidence type="ECO:0000256" key="4">
    <source>
        <dbReference type="ARBA" id="ARBA00022771"/>
    </source>
</evidence>
<feature type="domain" description="NR LBD" evidence="13">
    <location>
        <begin position="250"/>
        <end position="503"/>
    </location>
</feature>
<comment type="similarity">
    <text evidence="2">Belongs to the nuclear hormone receptor family.</text>
</comment>
<feature type="region of interest" description="Disordered" evidence="11">
    <location>
        <begin position="739"/>
        <end position="779"/>
    </location>
</feature>
<dbReference type="Gene3D" id="3.30.50.10">
    <property type="entry name" value="Erythroid Transcription Factor GATA-1, subunit A"/>
    <property type="match status" value="1"/>
</dbReference>
<dbReference type="GO" id="GO:0000978">
    <property type="term" value="F:RNA polymerase II cis-regulatory region sequence-specific DNA binding"/>
    <property type="evidence" value="ECO:0007669"/>
    <property type="project" value="InterPro"/>
</dbReference>
<evidence type="ECO:0000256" key="6">
    <source>
        <dbReference type="ARBA" id="ARBA00023015"/>
    </source>
</evidence>
<proteinExistence type="inferred from homology"/>
<dbReference type="CDD" id="cd06960">
    <property type="entry name" value="NR_DBD_HNF4A"/>
    <property type="match status" value="1"/>
</dbReference>
<dbReference type="PROSITE" id="PS00031">
    <property type="entry name" value="NUCLEAR_REC_DBD_1"/>
    <property type="match status" value="1"/>
</dbReference>
<feature type="compositionally biased region" description="Basic and acidic residues" evidence="11">
    <location>
        <begin position="84"/>
        <end position="95"/>
    </location>
</feature>
<dbReference type="PROSITE" id="PS51843">
    <property type="entry name" value="NR_LBD"/>
    <property type="match status" value="1"/>
</dbReference>
<evidence type="ECO:0000256" key="3">
    <source>
        <dbReference type="ARBA" id="ARBA00022723"/>
    </source>
</evidence>
<sequence length="869" mass="95130">MQLGVIDATDLLLTASGILLNDLLPATPDSPPQTSSFSTTTSSGVSSGASSSASTAVKSPRSASKKMAPGHTLKDALASNGDMQPKEEPMSREGSETGLDMNGRPPVPLCAICSADSTGIHFGVEACAACSAFFRRTVVLSKNYECTKGGDCVTHKDTAGAARCRACRFKKCINVGMDRGAVQHRRDAIGKVSQIKKESSPGMDDDSMMDSPKHSYDLQMVPSTSQPALAPRSMLDEWINRHTKLSMRRKLFYTHGSLTEAFDDTKNLFPPPTEMRNFSECMFQLWRIEPRLVSEYVNANVHTMHLKPHEKSALFRNFFLSFQAVEEPYLTWQFGGLAKDCWVMPNRMYFHFEHINEYFATSIMSGLNLDMATAVRIFIPSFHHAMDVVARPMSDLGVTYVEMIALSGIIYLDPMAPGISEDTRKYLHKARGELIACLLNFYNDILFKQPNIPDTPEIRLSALINIISGIKIHAERTRENMQILSLFDVIPCDNLFNEMCNIQTAYSDEARSKLRKRAIAENLVPQSQIQASDVKWAEYKRQVGAGILEKGTPINKMQGQKHESFMTAPVLERDSKQQMELQLAMMRSQKKEPEERFVAAGLFQGKPAHPMPAAPAVSAAAHPQLQLQLPLSMASFCAPSPPAAVSLATTAALAASNPSLALASLASQPFTAASLPSGEFDTKGIVDSIILKAEQRTVMENHLENDRARRLIFPNMAADQLINYAGLAQMMEPSTVVVAPPHNQKRKTPQETAGPSVDKRARQSGGVDTGTNPATPPSNSAMMAALAANAAAHQQLQQGNHPMGVVIPYNKLLEQLTMTTNMLQQTPFLINPQHLAAMQAAAAAAAAVQPPVTLAQLQQQQQNQQQHPF</sequence>
<keyword evidence="3" id="KW-0479">Metal-binding</keyword>
<keyword evidence="15" id="KW-1185">Reference proteome</keyword>
<evidence type="ECO:0008006" key="16">
    <source>
        <dbReference type="Google" id="ProtNLM"/>
    </source>
</evidence>
<evidence type="ECO:0000256" key="10">
    <source>
        <dbReference type="ARBA" id="ARBA00023242"/>
    </source>
</evidence>
<evidence type="ECO:0000256" key="1">
    <source>
        <dbReference type="ARBA" id="ARBA00004123"/>
    </source>
</evidence>
<evidence type="ECO:0000259" key="12">
    <source>
        <dbReference type="PROSITE" id="PS51030"/>
    </source>
</evidence>
<evidence type="ECO:0000256" key="11">
    <source>
        <dbReference type="SAM" id="MobiDB-lite"/>
    </source>
</evidence>
<organism evidence="14 15">
    <name type="scientific">Pristionchus entomophagus</name>
    <dbReference type="NCBI Taxonomy" id="358040"/>
    <lineage>
        <taxon>Eukaryota</taxon>
        <taxon>Metazoa</taxon>
        <taxon>Ecdysozoa</taxon>
        <taxon>Nematoda</taxon>
        <taxon>Chromadorea</taxon>
        <taxon>Rhabditida</taxon>
        <taxon>Rhabditina</taxon>
        <taxon>Diplogasteromorpha</taxon>
        <taxon>Diplogasteroidea</taxon>
        <taxon>Neodiplogasteridae</taxon>
        <taxon>Pristionchus</taxon>
    </lineage>
</organism>
<evidence type="ECO:0000256" key="8">
    <source>
        <dbReference type="ARBA" id="ARBA00023163"/>
    </source>
</evidence>
<evidence type="ECO:0000259" key="13">
    <source>
        <dbReference type="PROSITE" id="PS51843"/>
    </source>
</evidence>
<gene>
    <name evidence="14" type="ORF">PENTCL1PPCAC_18429</name>
</gene>
<protein>
    <recommendedName>
        <fullName evidence="16">Nhr-66</fullName>
    </recommendedName>
</protein>
<dbReference type="PANTHER" id="PTHR46011">
    <property type="entry name" value="NUCLEAR HORMONE RECEPTOR FAMILY MEMBER NHR-86-RELATED"/>
    <property type="match status" value="1"/>
</dbReference>
<dbReference type="GO" id="GO:0005634">
    <property type="term" value="C:nucleus"/>
    <property type="evidence" value="ECO:0007669"/>
    <property type="project" value="UniProtKB-SubCell"/>
</dbReference>
<comment type="caution">
    <text evidence="14">The sequence shown here is derived from an EMBL/GenBank/DDBJ whole genome shotgun (WGS) entry which is preliminary data.</text>
</comment>
<keyword evidence="4" id="KW-0863">Zinc-finger</keyword>
<dbReference type="InterPro" id="IPR000536">
    <property type="entry name" value="Nucl_hrmn_rcpt_lig-bd"/>
</dbReference>
<dbReference type="SMART" id="SM00430">
    <property type="entry name" value="HOLI"/>
    <property type="match status" value="1"/>
</dbReference>
<evidence type="ECO:0000256" key="2">
    <source>
        <dbReference type="ARBA" id="ARBA00005993"/>
    </source>
</evidence>
<evidence type="ECO:0000256" key="7">
    <source>
        <dbReference type="ARBA" id="ARBA00023125"/>
    </source>
</evidence>
<evidence type="ECO:0000256" key="5">
    <source>
        <dbReference type="ARBA" id="ARBA00022833"/>
    </source>
</evidence>
<keyword evidence="7" id="KW-0238">DNA-binding</keyword>
<dbReference type="AlphaFoldDB" id="A0AAV5TPE4"/>
<comment type="subcellular location">
    <subcellularLocation>
        <location evidence="1">Nucleus</location>
    </subcellularLocation>
</comment>
<name>A0AAV5TPE4_9BILA</name>
<keyword evidence="10" id="KW-0539">Nucleus</keyword>
<accession>A0AAV5TPE4</accession>
<keyword evidence="6" id="KW-0805">Transcription regulation</keyword>
<dbReference type="SUPFAM" id="SSF48508">
    <property type="entry name" value="Nuclear receptor ligand-binding domain"/>
    <property type="match status" value="1"/>
</dbReference>
<reference evidence="14" key="1">
    <citation type="submission" date="2023-10" db="EMBL/GenBank/DDBJ databases">
        <title>Genome assembly of Pristionchus species.</title>
        <authorList>
            <person name="Yoshida K."/>
            <person name="Sommer R.J."/>
        </authorList>
    </citation>
    <scope>NUCLEOTIDE SEQUENCE</scope>
    <source>
        <strain evidence="14">RS0144</strain>
    </source>
</reference>
<dbReference type="PRINTS" id="PR00047">
    <property type="entry name" value="STROIDFINGER"/>
</dbReference>
<dbReference type="Gene3D" id="1.10.565.10">
    <property type="entry name" value="Retinoid X Receptor"/>
    <property type="match status" value="1"/>
</dbReference>
<dbReference type="InterPro" id="IPR001628">
    <property type="entry name" value="Znf_hrmn_rcpt"/>
</dbReference>
<dbReference type="GO" id="GO:0008270">
    <property type="term" value="F:zinc ion binding"/>
    <property type="evidence" value="ECO:0007669"/>
    <property type="project" value="UniProtKB-KW"/>
</dbReference>
<dbReference type="PANTHER" id="PTHR46011:SF16">
    <property type="entry name" value="NUCLEAR HORMONE RECEPTOR FAMILY MEMBER NHR-66"/>
    <property type="match status" value="1"/>
</dbReference>
<dbReference type="Pfam" id="PF00105">
    <property type="entry name" value="zf-C4"/>
    <property type="match status" value="1"/>
</dbReference>
<dbReference type="FunFam" id="3.30.50.10:FF:000030">
    <property type="entry name" value="Nuclear Hormone Receptor family"/>
    <property type="match status" value="1"/>
</dbReference>
<dbReference type="PROSITE" id="PS51030">
    <property type="entry name" value="NUCLEAR_REC_DBD_2"/>
    <property type="match status" value="1"/>
</dbReference>
<keyword evidence="9" id="KW-0675">Receptor</keyword>
<dbReference type="GO" id="GO:0003700">
    <property type="term" value="F:DNA-binding transcription factor activity"/>
    <property type="evidence" value="ECO:0007669"/>
    <property type="project" value="InterPro"/>
</dbReference>
<dbReference type="EMBL" id="BTSX01000004">
    <property type="protein sequence ID" value="GMS96254.1"/>
    <property type="molecule type" value="Genomic_DNA"/>
</dbReference>
<feature type="compositionally biased region" description="Low complexity" evidence="11">
    <location>
        <begin position="32"/>
        <end position="62"/>
    </location>
</feature>
<keyword evidence="5" id="KW-0862">Zinc</keyword>
<evidence type="ECO:0000313" key="15">
    <source>
        <dbReference type="Proteomes" id="UP001432027"/>
    </source>
</evidence>
<dbReference type="InterPro" id="IPR013088">
    <property type="entry name" value="Znf_NHR/GATA"/>
</dbReference>
<feature type="region of interest" description="Disordered" evidence="11">
    <location>
        <begin position="28"/>
        <end position="101"/>
    </location>
</feature>
<dbReference type="SUPFAM" id="SSF57716">
    <property type="entry name" value="Glucocorticoid receptor-like (DNA-binding domain)"/>
    <property type="match status" value="1"/>
</dbReference>
<evidence type="ECO:0000313" key="14">
    <source>
        <dbReference type="EMBL" id="GMS96254.1"/>
    </source>
</evidence>
<feature type="domain" description="Nuclear receptor" evidence="12">
    <location>
        <begin position="107"/>
        <end position="184"/>
    </location>
</feature>
<dbReference type="Proteomes" id="UP001432027">
    <property type="component" value="Unassembled WGS sequence"/>
</dbReference>
<keyword evidence="8" id="KW-0804">Transcription</keyword>
<dbReference type="InterPro" id="IPR035500">
    <property type="entry name" value="NHR-like_dom_sf"/>
</dbReference>
<evidence type="ECO:0000256" key="9">
    <source>
        <dbReference type="ARBA" id="ARBA00023170"/>
    </source>
</evidence>